<feature type="transmembrane region" description="Helical" evidence="1">
    <location>
        <begin position="260"/>
        <end position="280"/>
    </location>
</feature>
<organism evidence="4 5">
    <name type="scientific">Filimonas zeae</name>
    <dbReference type="NCBI Taxonomy" id="1737353"/>
    <lineage>
        <taxon>Bacteria</taxon>
        <taxon>Pseudomonadati</taxon>
        <taxon>Bacteroidota</taxon>
        <taxon>Chitinophagia</taxon>
        <taxon>Chitinophagales</taxon>
        <taxon>Chitinophagaceae</taxon>
        <taxon>Filimonas</taxon>
    </lineage>
</organism>
<accession>A0A917MX07</accession>
<dbReference type="EMBL" id="BMIB01000003">
    <property type="protein sequence ID" value="GGH73043.1"/>
    <property type="molecule type" value="Genomic_DNA"/>
</dbReference>
<sequence length="286" mass="31056">MFTKSLFTRVRNRRFVIVLALAAFFNGQSGLLQARQTSPTSGPSAFTARLVNIEAATSEVFRYSTTLRNGTSQAGLYELQAVLPEGWMITYRVEGSQVTSVSMDAGKVQDISIEINVPAGTKPDKYKIPVKAVSGVESLLLNLEAVVKGTYSLELTTPTGRLTDEVTSGSRKEIHLLVKNTGSLPLKELELSSQLPANWECTFEPARVQQLDAGKTADITARVQVPDKTIAGDYAATFSARNTNSNAQAAFRMVVNTSLLSGWAGVLVILLAAGLVYYLVRKYGRR</sequence>
<comment type="caution">
    <text evidence="4">The sequence shown here is derived from an EMBL/GenBank/DDBJ whole genome shotgun (WGS) entry which is preliminary data.</text>
</comment>
<dbReference type="Proteomes" id="UP000627292">
    <property type="component" value="Unassembled WGS sequence"/>
</dbReference>
<feature type="domain" description="Alpha-galactosidase NEW3" evidence="3">
    <location>
        <begin position="167"/>
        <end position="241"/>
    </location>
</feature>
<proteinExistence type="predicted"/>
<keyword evidence="1" id="KW-0472">Membrane</keyword>
<keyword evidence="5" id="KW-1185">Reference proteome</keyword>
<dbReference type="PANTHER" id="PTHR39198:SF1">
    <property type="entry name" value="ALPHA-GALACTOSIDASE NEW3 DOMAIN-CONTAINING PROTEIN"/>
    <property type="match status" value="1"/>
</dbReference>
<dbReference type="Pfam" id="PF10633">
    <property type="entry name" value="NPCBM_assoc"/>
    <property type="match status" value="1"/>
</dbReference>
<feature type="signal peptide" evidence="2">
    <location>
        <begin position="1"/>
        <end position="34"/>
    </location>
</feature>
<gene>
    <name evidence="4" type="ORF">GCM10011379_34120</name>
</gene>
<reference evidence="4" key="2">
    <citation type="submission" date="2020-09" db="EMBL/GenBank/DDBJ databases">
        <authorList>
            <person name="Sun Q."/>
            <person name="Zhou Y."/>
        </authorList>
    </citation>
    <scope>NUCLEOTIDE SEQUENCE</scope>
    <source>
        <strain evidence="4">CGMCC 1.15290</strain>
    </source>
</reference>
<evidence type="ECO:0000313" key="5">
    <source>
        <dbReference type="Proteomes" id="UP000627292"/>
    </source>
</evidence>
<keyword evidence="2" id="KW-0732">Signal</keyword>
<feature type="chain" id="PRO_5036765389" description="Alpha-galactosidase NEW3 domain-containing protein" evidence="2">
    <location>
        <begin position="35"/>
        <end position="286"/>
    </location>
</feature>
<evidence type="ECO:0000313" key="4">
    <source>
        <dbReference type="EMBL" id="GGH73043.1"/>
    </source>
</evidence>
<name>A0A917MX07_9BACT</name>
<reference evidence="4" key="1">
    <citation type="journal article" date="2014" name="Int. J. Syst. Evol. Microbiol.">
        <title>Complete genome sequence of Corynebacterium casei LMG S-19264T (=DSM 44701T), isolated from a smear-ripened cheese.</title>
        <authorList>
            <consortium name="US DOE Joint Genome Institute (JGI-PGF)"/>
            <person name="Walter F."/>
            <person name="Albersmeier A."/>
            <person name="Kalinowski J."/>
            <person name="Ruckert C."/>
        </authorList>
    </citation>
    <scope>NUCLEOTIDE SEQUENCE</scope>
    <source>
        <strain evidence="4">CGMCC 1.15290</strain>
    </source>
</reference>
<dbReference type="PANTHER" id="PTHR39198">
    <property type="entry name" value="HYPOTHETICAL MEMBRANE PROTEIN, CONSERVED"/>
    <property type="match status" value="1"/>
</dbReference>
<dbReference type="RefSeq" id="WP_188954422.1">
    <property type="nucleotide sequence ID" value="NZ_BMIB01000003.1"/>
</dbReference>
<evidence type="ECO:0000256" key="1">
    <source>
        <dbReference type="SAM" id="Phobius"/>
    </source>
</evidence>
<evidence type="ECO:0000259" key="3">
    <source>
        <dbReference type="Pfam" id="PF10633"/>
    </source>
</evidence>
<evidence type="ECO:0000256" key="2">
    <source>
        <dbReference type="SAM" id="SignalP"/>
    </source>
</evidence>
<keyword evidence="1" id="KW-0812">Transmembrane</keyword>
<keyword evidence="1" id="KW-1133">Transmembrane helix</keyword>
<dbReference type="AlphaFoldDB" id="A0A917MX07"/>
<protein>
    <recommendedName>
        <fullName evidence="3">Alpha-galactosidase NEW3 domain-containing protein</fullName>
    </recommendedName>
</protein>
<dbReference type="InterPro" id="IPR013783">
    <property type="entry name" value="Ig-like_fold"/>
</dbReference>
<dbReference type="InterPro" id="IPR018905">
    <property type="entry name" value="A-galactase_NEW3"/>
</dbReference>
<dbReference type="Gene3D" id="2.60.40.10">
    <property type="entry name" value="Immunoglobulins"/>
    <property type="match status" value="1"/>
</dbReference>